<dbReference type="PANTHER" id="PTHR18964">
    <property type="entry name" value="ROK (REPRESSOR, ORF, KINASE) FAMILY"/>
    <property type="match status" value="1"/>
</dbReference>
<dbReference type="CDD" id="cd24059">
    <property type="entry name" value="ASKHA_NBD_ROK_TM1224-like"/>
    <property type="match status" value="1"/>
</dbReference>
<dbReference type="SUPFAM" id="SSF46785">
    <property type="entry name" value="Winged helix' DNA-binding domain"/>
    <property type="match status" value="1"/>
</dbReference>
<dbReference type="Gene3D" id="3.30.420.40">
    <property type="match status" value="2"/>
</dbReference>
<dbReference type="AlphaFoldDB" id="A0A9D2PNP0"/>
<reference evidence="4" key="2">
    <citation type="submission" date="2021-04" db="EMBL/GenBank/DDBJ databases">
        <authorList>
            <person name="Gilroy R."/>
        </authorList>
    </citation>
    <scope>NUCLEOTIDE SEQUENCE</scope>
    <source>
        <strain evidence="4">ChiBcec2-3848</strain>
    </source>
</reference>
<name>A0A9D2PNP0_9FIRM</name>
<organism evidence="4 5">
    <name type="scientific">Candidatus Blautia merdavium</name>
    <dbReference type="NCBI Taxonomy" id="2838494"/>
    <lineage>
        <taxon>Bacteria</taxon>
        <taxon>Bacillati</taxon>
        <taxon>Bacillota</taxon>
        <taxon>Clostridia</taxon>
        <taxon>Lachnospirales</taxon>
        <taxon>Lachnospiraceae</taxon>
        <taxon>Blautia</taxon>
    </lineage>
</organism>
<sequence length="394" mass="43850">MEKEEGSSMEQRRGKNSISSKRYNRGLVLRLIASGEGTSRIELSRTTKLAKMTVTNIVSEFLDSGLIEESEEELTEACGRNPRKLQLSDRAPKAAGLLIFRDRIEAVLCTLDLKILDSRHIYFQELTREKLLEDAFQVLDQILEKEQNILGIGAAVIGPVDTREGILLNPPRFYGIENVRLLEALKTRYPYPVYLDHDNNSAALAEKLYGAGRDCQDFLFLGISNGIGSGVISRGEVYHSSRGLSPEIGHVSIDCAGPLCSCGSRGCLELYANTHVVLEKLRSATGLTCGFEEFFHLKDQEKAEEILCQMVRDISAALVSAMNLFNPELIVLGHDCMDWSETYVRQLEQLINEQKMAQGQERIPVRKAYFGKNAQLVGAAANVADQAFRGNLLF</sequence>
<comment type="caution">
    <text evidence="4">The sequence shown here is derived from an EMBL/GenBank/DDBJ whole genome shotgun (WGS) entry which is preliminary data.</text>
</comment>
<dbReference type="Gene3D" id="1.10.10.10">
    <property type="entry name" value="Winged helix-like DNA-binding domain superfamily/Winged helix DNA-binding domain"/>
    <property type="match status" value="1"/>
</dbReference>
<evidence type="ECO:0000313" key="4">
    <source>
        <dbReference type="EMBL" id="HJC62505.1"/>
    </source>
</evidence>
<evidence type="ECO:0000256" key="2">
    <source>
        <dbReference type="ARBA" id="ARBA00006479"/>
    </source>
</evidence>
<dbReference type="Pfam" id="PF00480">
    <property type="entry name" value="ROK"/>
    <property type="match status" value="1"/>
</dbReference>
<keyword evidence="3" id="KW-0859">Xylose metabolism</keyword>
<keyword evidence="3" id="KW-0119">Carbohydrate metabolism</keyword>
<evidence type="ECO:0000256" key="3">
    <source>
        <dbReference type="ARBA" id="ARBA00022629"/>
    </source>
</evidence>
<dbReference type="InterPro" id="IPR036390">
    <property type="entry name" value="WH_DNA-bd_sf"/>
</dbReference>
<dbReference type="InterPro" id="IPR036388">
    <property type="entry name" value="WH-like_DNA-bd_sf"/>
</dbReference>
<dbReference type="GO" id="GO:0042732">
    <property type="term" value="P:D-xylose metabolic process"/>
    <property type="evidence" value="ECO:0007669"/>
    <property type="project" value="UniProtKB-KW"/>
</dbReference>
<protein>
    <submittedName>
        <fullName evidence="4">ROK family protein</fullName>
    </submittedName>
</protein>
<dbReference type="InterPro" id="IPR043129">
    <property type="entry name" value="ATPase_NBD"/>
</dbReference>
<dbReference type="Proteomes" id="UP000823886">
    <property type="component" value="Unassembled WGS sequence"/>
</dbReference>
<dbReference type="InterPro" id="IPR000600">
    <property type="entry name" value="ROK"/>
</dbReference>
<evidence type="ECO:0000256" key="1">
    <source>
        <dbReference type="ARBA" id="ARBA00002486"/>
    </source>
</evidence>
<gene>
    <name evidence="4" type="ORF">H9753_02645</name>
</gene>
<dbReference type="EMBL" id="DWVZ01000034">
    <property type="protein sequence ID" value="HJC62505.1"/>
    <property type="molecule type" value="Genomic_DNA"/>
</dbReference>
<reference evidence="4" key="1">
    <citation type="journal article" date="2021" name="PeerJ">
        <title>Extensive microbial diversity within the chicken gut microbiome revealed by metagenomics and culture.</title>
        <authorList>
            <person name="Gilroy R."/>
            <person name="Ravi A."/>
            <person name="Getino M."/>
            <person name="Pursley I."/>
            <person name="Horton D.L."/>
            <person name="Alikhan N.F."/>
            <person name="Baker D."/>
            <person name="Gharbi K."/>
            <person name="Hall N."/>
            <person name="Watson M."/>
            <person name="Adriaenssens E.M."/>
            <person name="Foster-Nyarko E."/>
            <person name="Jarju S."/>
            <person name="Secka A."/>
            <person name="Antonio M."/>
            <person name="Oren A."/>
            <person name="Chaudhuri R.R."/>
            <person name="La Ragione R."/>
            <person name="Hildebrand F."/>
            <person name="Pallen M.J."/>
        </authorList>
    </citation>
    <scope>NUCLEOTIDE SEQUENCE</scope>
    <source>
        <strain evidence="4">ChiBcec2-3848</strain>
    </source>
</reference>
<comment type="similarity">
    <text evidence="2">Belongs to the ROK (NagC/XylR) family.</text>
</comment>
<dbReference type="PANTHER" id="PTHR18964:SF149">
    <property type="entry name" value="BIFUNCTIONAL UDP-N-ACETYLGLUCOSAMINE 2-EPIMERASE_N-ACETYLMANNOSAMINE KINASE"/>
    <property type="match status" value="1"/>
</dbReference>
<evidence type="ECO:0000313" key="5">
    <source>
        <dbReference type="Proteomes" id="UP000823886"/>
    </source>
</evidence>
<dbReference type="SUPFAM" id="SSF53067">
    <property type="entry name" value="Actin-like ATPase domain"/>
    <property type="match status" value="1"/>
</dbReference>
<comment type="function">
    <text evidence="1">Transcriptional repressor of xylose-utilizing enzymes.</text>
</comment>
<accession>A0A9D2PNP0</accession>
<proteinExistence type="inferred from homology"/>